<sequence length="151" mass="17634">MEPTTTKLVNYRGIQRLREELHQLWADPPPFCQPGESPVTDLFHWDVFHQNIHSEGGMALDILFDEWTCILTIEKILRPIVSVLYEPLLDKPVYDDVATLYKNNIKRYEEIATRCTWDFSSTPIVSHTVLRPKKSWTTARLSLLRRLSRGP</sequence>
<dbReference type="SUPFAM" id="SSF54495">
    <property type="entry name" value="UBC-like"/>
    <property type="match status" value="1"/>
</dbReference>
<evidence type="ECO:0000313" key="2">
    <source>
        <dbReference type="EMBL" id="GJN22066.1"/>
    </source>
</evidence>
<dbReference type="EMBL" id="BQKI01000075">
    <property type="protein sequence ID" value="GJN22066.1"/>
    <property type="molecule type" value="Genomic_DNA"/>
</dbReference>
<reference evidence="2" key="1">
    <citation type="journal article" date="2018" name="DNA Res.">
        <title>Multiple hybrid de novo genome assembly of finger millet, an orphan allotetraploid crop.</title>
        <authorList>
            <person name="Hatakeyama M."/>
            <person name="Aluri S."/>
            <person name="Balachadran M.T."/>
            <person name="Sivarajan S.R."/>
            <person name="Patrignani A."/>
            <person name="Gruter S."/>
            <person name="Poveda L."/>
            <person name="Shimizu-Inatsugi R."/>
            <person name="Baeten J."/>
            <person name="Francoijs K.J."/>
            <person name="Nataraja K.N."/>
            <person name="Reddy Y.A.N."/>
            <person name="Phadnis S."/>
            <person name="Ravikumar R.L."/>
            <person name="Schlapbach R."/>
            <person name="Sreeman S.M."/>
            <person name="Shimizu K.K."/>
        </authorList>
    </citation>
    <scope>NUCLEOTIDE SEQUENCE</scope>
</reference>
<name>A0AAV5EIQ5_ELECO</name>
<keyword evidence="3" id="KW-1185">Reference proteome</keyword>
<comment type="caution">
    <text evidence="2">The sequence shown here is derived from an EMBL/GenBank/DDBJ whole genome shotgun (WGS) entry which is preliminary data.</text>
</comment>
<dbReference type="PROSITE" id="PS50127">
    <property type="entry name" value="UBC_2"/>
    <property type="match status" value="1"/>
</dbReference>
<evidence type="ECO:0000259" key="1">
    <source>
        <dbReference type="PROSITE" id="PS50127"/>
    </source>
</evidence>
<gene>
    <name evidence="2" type="primary">gb09597</name>
    <name evidence="2" type="ORF">PR202_gb09597</name>
</gene>
<proteinExistence type="predicted"/>
<evidence type="ECO:0000313" key="3">
    <source>
        <dbReference type="Proteomes" id="UP001054889"/>
    </source>
</evidence>
<feature type="domain" description="UBC core" evidence="1">
    <location>
        <begin position="1"/>
        <end position="121"/>
    </location>
</feature>
<reference evidence="2" key="2">
    <citation type="submission" date="2021-12" db="EMBL/GenBank/DDBJ databases">
        <title>Resequencing data analysis of finger millet.</title>
        <authorList>
            <person name="Hatakeyama M."/>
            <person name="Aluri S."/>
            <person name="Balachadran M.T."/>
            <person name="Sivarajan S.R."/>
            <person name="Poveda L."/>
            <person name="Shimizu-Inatsugi R."/>
            <person name="Schlapbach R."/>
            <person name="Sreeman S.M."/>
            <person name="Shimizu K.K."/>
        </authorList>
    </citation>
    <scope>NUCLEOTIDE SEQUENCE</scope>
</reference>
<protein>
    <recommendedName>
        <fullName evidence="1">UBC core domain-containing protein</fullName>
    </recommendedName>
</protein>
<accession>A0AAV5EIQ5</accession>
<dbReference type="SMART" id="SM00212">
    <property type="entry name" value="UBCc"/>
    <property type="match status" value="1"/>
</dbReference>
<dbReference type="Pfam" id="PF00179">
    <property type="entry name" value="UQ_con"/>
    <property type="match status" value="1"/>
</dbReference>
<dbReference type="InterPro" id="IPR000608">
    <property type="entry name" value="UBC"/>
</dbReference>
<dbReference type="InterPro" id="IPR016135">
    <property type="entry name" value="UBQ-conjugating_enzyme/RWD"/>
</dbReference>
<dbReference type="AlphaFoldDB" id="A0AAV5EIQ5"/>
<organism evidence="2 3">
    <name type="scientific">Eleusine coracana subsp. coracana</name>
    <dbReference type="NCBI Taxonomy" id="191504"/>
    <lineage>
        <taxon>Eukaryota</taxon>
        <taxon>Viridiplantae</taxon>
        <taxon>Streptophyta</taxon>
        <taxon>Embryophyta</taxon>
        <taxon>Tracheophyta</taxon>
        <taxon>Spermatophyta</taxon>
        <taxon>Magnoliopsida</taxon>
        <taxon>Liliopsida</taxon>
        <taxon>Poales</taxon>
        <taxon>Poaceae</taxon>
        <taxon>PACMAD clade</taxon>
        <taxon>Chloridoideae</taxon>
        <taxon>Cynodonteae</taxon>
        <taxon>Eleusininae</taxon>
        <taxon>Eleusine</taxon>
    </lineage>
</organism>
<dbReference type="Gene3D" id="3.10.110.10">
    <property type="entry name" value="Ubiquitin Conjugating Enzyme"/>
    <property type="match status" value="1"/>
</dbReference>
<dbReference type="Proteomes" id="UP001054889">
    <property type="component" value="Unassembled WGS sequence"/>
</dbReference>